<accession>A0A7W7MJB8</accession>
<feature type="transmembrane region" description="Helical" evidence="7">
    <location>
        <begin position="400"/>
        <end position="419"/>
    </location>
</feature>
<evidence type="ECO:0000256" key="6">
    <source>
        <dbReference type="SAM" id="MobiDB-lite"/>
    </source>
</evidence>
<evidence type="ECO:0000259" key="8">
    <source>
        <dbReference type="PROSITE" id="PS50156"/>
    </source>
</evidence>
<dbReference type="InterPro" id="IPR004869">
    <property type="entry name" value="MMPL_dom"/>
</dbReference>
<feature type="transmembrane region" description="Helical" evidence="7">
    <location>
        <begin position="207"/>
        <end position="228"/>
    </location>
</feature>
<dbReference type="PROSITE" id="PS50156">
    <property type="entry name" value="SSD"/>
    <property type="match status" value="2"/>
</dbReference>
<feature type="transmembrane region" description="Helical" evidence="7">
    <location>
        <begin position="587"/>
        <end position="608"/>
    </location>
</feature>
<dbReference type="Proteomes" id="UP000631312">
    <property type="component" value="Unassembled WGS sequence"/>
</dbReference>
<dbReference type="InterPro" id="IPR050545">
    <property type="entry name" value="Mycobact_MmpL"/>
</dbReference>
<protein>
    <submittedName>
        <fullName evidence="9">Membrane protein</fullName>
    </submittedName>
    <submittedName>
        <fullName evidence="10">RND superfamily putative drug exporter</fullName>
    </submittedName>
</protein>
<feature type="transmembrane region" description="Helical" evidence="7">
    <location>
        <begin position="556"/>
        <end position="575"/>
    </location>
</feature>
<gene>
    <name evidence="9" type="ORF">Alo02nite_88810</name>
    <name evidence="10" type="ORF">BJ964_006459</name>
</gene>
<feature type="transmembrane region" description="Helical" evidence="7">
    <location>
        <begin position="694"/>
        <end position="712"/>
    </location>
</feature>
<feature type="region of interest" description="Disordered" evidence="6">
    <location>
        <begin position="753"/>
        <end position="772"/>
    </location>
</feature>
<keyword evidence="4 7" id="KW-1133">Transmembrane helix</keyword>
<dbReference type="InterPro" id="IPR000731">
    <property type="entry name" value="SSD"/>
</dbReference>
<keyword evidence="3 7" id="KW-0812">Transmembrane</keyword>
<evidence type="ECO:0000313" key="9">
    <source>
        <dbReference type="EMBL" id="GIE45983.1"/>
    </source>
</evidence>
<keyword evidence="2" id="KW-1003">Cell membrane</keyword>
<comment type="caution">
    <text evidence="10">The sequence shown here is derived from an EMBL/GenBank/DDBJ whole genome shotgun (WGS) entry which is preliminary data.</text>
</comment>
<keyword evidence="5 7" id="KW-0472">Membrane</keyword>
<feature type="transmembrane region" description="Helical" evidence="7">
    <location>
        <begin position="260"/>
        <end position="284"/>
    </location>
</feature>
<dbReference type="PANTHER" id="PTHR33406:SF13">
    <property type="entry name" value="MEMBRANE PROTEIN YDFJ"/>
    <property type="match status" value="1"/>
</dbReference>
<keyword evidence="12" id="KW-1185">Reference proteome</keyword>
<name>A0A7W7MJB8_9ACTN</name>
<evidence type="ECO:0000313" key="10">
    <source>
        <dbReference type="EMBL" id="MBB4752298.1"/>
    </source>
</evidence>
<feature type="domain" description="SSD" evidence="8">
    <location>
        <begin position="554"/>
        <end position="722"/>
    </location>
</feature>
<dbReference type="AlphaFoldDB" id="A0A7W7MJB8"/>
<comment type="subcellular location">
    <subcellularLocation>
        <location evidence="1">Cell membrane</location>
        <topology evidence="1">Multi-pass membrane protein</topology>
    </subcellularLocation>
</comment>
<feature type="transmembrane region" description="Helical" evidence="7">
    <location>
        <begin position="342"/>
        <end position="365"/>
    </location>
</feature>
<feature type="transmembrane region" description="Helical" evidence="7">
    <location>
        <begin position="620"/>
        <end position="644"/>
    </location>
</feature>
<proteinExistence type="predicted"/>
<reference evidence="9 12" key="2">
    <citation type="submission" date="2021-01" db="EMBL/GenBank/DDBJ databases">
        <title>Whole genome shotgun sequence of Actinoplanes lobatus NBRC 12513.</title>
        <authorList>
            <person name="Komaki H."/>
            <person name="Tamura T."/>
        </authorList>
    </citation>
    <scope>NUCLEOTIDE SEQUENCE [LARGE SCALE GENOMIC DNA]</scope>
    <source>
        <strain evidence="9 12">NBRC 12513</strain>
    </source>
</reference>
<dbReference type="EMBL" id="JACHNC010000001">
    <property type="protein sequence ID" value="MBB4752298.1"/>
    <property type="molecule type" value="Genomic_DNA"/>
</dbReference>
<evidence type="ECO:0000256" key="5">
    <source>
        <dbReference type="ARBA" id="ARBA00023136"/>
    </source>
</evidence>
<dbReference type="Gene3D" id="1.20.1640.10">
    <property type="entry name" value="Multidrug efflux transporter AcrB transmembrane domain"/>
    <property type="match status" value="2"/>
</dbReference>
<dbReference type="EMBL" id="BOMP01000182">
    <property type="protein sequence ID" value="GIE45983.1"/>
    <property type="molecule type" value="Genomic_DNA"/>
</dbReference>
<organism evidence="10 11">
    <name type="scientific">Actinoplanes lobatus</name>
    <dbReference type="NCBI Taxonomy" id="113568"/>
    <lineage>
        <taxon>Bacteria</taxon>
        <taxon>Bacillati</taxon>
        <taxon>Actinomycetota</taxon>
        <taxon>Actinomycetes</taxon>
        <taxon>Micromonosporales</taxon>
        <taxon>Micromonosporaceae</taxon>
        <taxon>Actinoplanes</taxon>
    </lineage>
</organism>
<feature type="transmembrane region" description="Helical" evidence="7">
    <location>
        <begin position="305"/>
        <end position="330"/>
    </location>
</feature>
<feature type="domain" description="SSD" evidence="8">
    <location>
        <begin position="213"/>
        <end position="363"/>
    </location>
</feature>
<evidence type="ECO:0000256" key="3">
    <source>
        <dbReference type="ARBA" id="ARBA00022692"/>
    </source>
</evidence>
<evidence type="ECO:0000313" key="12">
    <source>
        <dbReference type="Proteomes" id="UP000631312"/>
    </source>
</evidence>
<evidence type="ECO:0000256" key="1">
    <source>
        <dbReference type="ARBA" id="ARBA00004651"/>
    </source>
</evidence>
<dbReference type="GO" id="GO:0005886">
    <property type="term" value="C:plasma membrane"/>
    <property type="evidence" value="ECO:0007669"/>
    <property type="project" value="UniProtKB-SubCell"/>
</dbReference>
<dbReference type="Proteomes" id="UP000590511">
    <property type="component" value="Unassembled WGS sequence"/>
</dbReference>
<evidence type="ECO:0000256" key="7">
    <source>
        <dbReference type="SAM" id="Phobius"/>
    </source>
</evidence>
<evidence type="ECO:0000256" key="4">
    <source>
        <dbReference type="ARBA" id="ARBA00022989"/>
    </source>
</evidence>
<evidence type="ECO:0000313" key="11">
    <source>
        <dbReference type="Proteomes" id="UP000590511"/>
    </source>
</evidence>
<feature type="transmembrane region" description="Helical" evidence="7">
    <location>
        <begin position="665"/>
        <end position="688"/>
    </location>
</feature>
<sequence>MSTLLYRIGKAAYIHPWRFITAWLLAVAALAASLTAFPMHLGNEIRIDGTPAQQVIDDLAERLPEASGGQGIIAFRAPDGQRVDTPAGRRALLAAVDAVYRSEHVIDARTVLAAEAAKGQNSALVRAMTAFPAGSGPAPLTADAQAVPGMLVSEDGTAALFTFQFDVQTFELPTGTVDQTVEAAAHAVEGSGLTAYPSSTMVQVPEVVGAGEIIGVLVAAAVLVVTLGSVISAGLPLLSAFLGVGTGVGGALALSHLMQIHSLTVVLALMLGLAVGIDYALFIVNRQRRLILDQRLTAHEATGRAVGTAGNAVLFAGATVVIALVALLVIDITLLSTMALAAAATVILVVAASLTFLPALLGLAGERVCGPRARRTVSTRAAAHPVATSWARLLVRRRHVVAPAAVVVALALTVPGLSMRLGLPAGEAYDVGTPQRTSYEIVESSFGKGYNGPLIVSATSVSAQPIDTGDLAGLAGDLDRLDGVTTVALAGMDTSGRTAILTVIPDGGPNDESTADLVRAIRDRTGDGAAARHLTVGVTGFAALAIDISDRLADVLPVYLGVVLTLSLLVLLLVFRSVLVPVKATLGFLLSVAATFGVTTAVFQWGWLQDLLGMDATTPVLSILPIIATGVLYGLAMDYQVFLVSSMREARVHGRHGHDAVIHGYAQASRVVVAAAVIMTAVFAGFVFNTDPMIKQFGLALAAGIVVDAFLIRLTLVPALMAAFGDAAWNLPGPLARLLPDLDIEGDRLAGHLTRATPDAPPARQPAGAGTV</sequence>
<reference evidence="10 11" key="1">
    <citation type="submission" date="2020-08" db="EMBL/GenBank/DDBJ databases">
        <title>Sequencing the genomes of 1000 actinobacteria strains.</title>
        <authorList>
            <person name="Klenk H.-P."/>
        </authorList>
    </citation>
    <scope>NUCLEOTIDE SEQUENCE [LARGE SCALE GENOMIC DNA]</scope>
    <source>
        <strain evidence="10 11">DSM 43150</strain>
    </source>
</reference>
<dbReference type="SUPFAM" id="SSF82866">
    <property type="entry name" value="Multidrug efflux transporter AcrB transmembrane domain"/>
    <property type="match status" value="2"/>
</dbReference>
<feature type="transmembrane region" description="Helical" evidence="7">
    <location>
        <begin position="235"/>
        <end position="254"/>
    </location>
</feature>
<dbReference type="Pfam" id="PF03176">
    <property type="entry name" value="MMPL"/>
    <property type="match status" value="2"/>
</dbReference>
<evidence type="ECO:0000256" key="2">
    <source>
        <dbReference type="ARBA" id="ARBA00022475"/>
    </source>
</evidence>
<dbReference type="PANTHER" id="PTHR33406">
    <property type="entry name" value="MEMBRANE PROTEIN MJ1562-RELATED"/>
    <property type="match status" value="1"/>
</dbReference>
<dbReference type="RefSeq" id="WP_188124188.1">
    <property type="nucleotide sequence ID" value="NZ_BOMP01000182.1"/>
</dbReference>